<gene>
    <name evidence="3" type="ORF">LNV07_07095</name>
</gene>
<keyword evidence="4" id="KW-1185">Reference proteome</keyword>
<evidence type="ECO:0000256" key="1">
    <source>
        <dbReference type="SAM" id="Coils"/>
    </source>
</evidence>
<protein>
    <submittedName>
        <fullName evidence="3">TolC family protein</fullName>
    </submittedName>
</protein>
<name>A0ABT2YCU6_9BURK</name>
<feature type="signal peptide" evidence="2">
    <location>
        <begin position="1"/>
        <end position="28"/>
    </location>
</feature>
<proteinExistence type="predicted"/>
<dbReference type="Gene3D" id="1.20.1600.10">
    <property type="entry name" value="Outer membrane efflux proteins (OEP)"/>
    <property type="match status" value="1"/>
</dbReference>
<feature type="coiled-coil region" evidence="1">
    <location>
        <begin position="326"/>
        <end position="375"/>
    </location>
</feature>
<evidence type="ECO:0000313" key="4">
    <source>
        <dbReference type="Proteomes" id="UP001209701"/>
    </source>
</evidence>
<dbReference type="SUPFAM" id="SSF56954">
    <property type="entry name" value="Outer membrane efflux proteins (OEP)"/>
    <property type="match status" value="1"/>
</dbReference>
<keyword evidence="2" id="KW-0732">Signal</keyword>
<accession>A0ABT2YCU6</accession>
<reference evidence="3 4" key="1">
    <citation type="submission" date="2021-11" db="EMBL/GenBank/DDBJ databases">
        <authorList>
            <person name="Liang Q."/>
            <person name="Mou H."/>
            <person name="Liu Z."/>
        </authorList>
    </citation>
    <scope>NUCLEOTIDE SEQUENCE [LARGE SCALE GENOMIC DNA]</scope>
    <source>
        <strain evidence="3 4">CHU3</strain>
    </source>
</reference>
<dbReference type="Proteomes" id="UP001209701">
    <property type="component" value="Unassembled WGS sequence"/>
</dbReference>
<keyword evidence="1" id="KW-0175">Coiled coil</keyword>
<evidence type="ECO:0000313" key="3">
    <source>
        <dbReference type="EMBL" id="MCV2367860.1"/>
    </source>
</evidence>
<feature type="chain" id="PRO_5047490560" evidence="2">
    <location>
        <begin position="29"/>
        <end position="423"/>
    </location>
</feature>
<evidence type="ECO:0000256" key="2">
    <source>
        <dbReference type="SAM" id="SignalP"/>
    </source>
</evidence>
<dbReference type="RefSeq" id="WP_263570485.1">
    <property type="nucleotide sequence ID" value="NZ_JAJIRN010000003.1"/>
</dbReference>
<comment type="caution">
    <text evidence="3">The sequence shown here is derived from an EMBL/GenBank/DDBJ whole genome shotgun (WGS) entry which is preliminary data.</text>
</comment>
<sequence>MKSSLRIRPRLVRSVLLSLLVGSGLAAAQAQPSQAINPPRAPQPSLAQALEAAWARSLESAESRGQLGLAAAERRVAEAWLAGAPALEISQRQGRGAAAAGARETEIGVQLPLWRFGQRQLGTQAAQVEQDWAQAAEQAARLRLLGQLRELSGSLHAAQVDLQMAELQALLLQQLSVDVDRRVKAGDLAPADALAAKAEWLSAKALASEAEQVLRGQASAWRLLTGFDAEPAPEPALDGLIGAQSPQQHPAQRLLELGVERARQRVALGQAQRGAQPELGLSLRQEQPGSGQSAQSSVAVSLRMPFGSDPPQRTQQLAAALAEQGLALAAAQRSQLQIEAEQALARARLKSSAAQESTERERAALLRERAQLLDKSFKLGETALPELLRALNAAAQADAAAARQALAHALAQARFQQAFGVFP</sequence>
<dbReference type="EMBL" id="JAJIRN010000003">
    <property type="protein sequence ID" value="MCV2367860.1"/>
    <property type="molecule type" value="Genomic_DNA"/>
</dbReference>
<organism evidence="3 4">
    <name type="scientific">Roseateles oligotrophus</name>
    <dbReference type="NCBI Taxonomy" id="1769250"/>
    <lineage>
        <taxon>Bacteria</taxon>
        <taxon>Pseudomonadati</taxon>
        <taxon>Pseudomonadota</taxon>
        <taxon>Betaproteobacteria</taxon>
        <taxon>Burkholderiales</taxon>
        <taxon>Sphaerotilaceae</taxon>
        <taxon>Roseateles</taxon>
    </lineage>
</organism>